<keyword evidence="5 9" id="KW-0378">Hydrolase</keyword>
<sequence>MRHSFLMLASMMASAYGLVLRHAGQGGLVHQNDPDALSGSNSDTRAKMPSLRYWREEAARADRRLCVLNPEPDGGDSGPAIEEALTGDCRSNSLIVFPGDTYHINSTMNTTTLDDVIIHQYGRLLWTPDIAWWLTQSMPVDFQNQTTVWYFGGNNVHWDGHGFGTLDGNGQVWYDWAHGRGNLPRRPMNINYRGFNNSVVQNMRYVQSQMWTMAVTYSRNVLFEDIYVNNTSTSEHGTLNTDGVDTVYSDNITFNRWSVTNGDDAVALKGNSSNIYLYDSIFHGGQGVAIGSMGQFVGKWEYIENFYARNITLINTAHVSYLKTWSGHPNGYPPNGGGGGKGYARNIVMEDVYIEGARSQPFFAWQCEHYEGDSGKDCDSSEFKISDVLWRNVSGTARDNVLHSGTFQCSAGAGGCTNITVENYRVMQKGELFNRWKCMNVHDNSGFECNNDE</sequence>
<organism evidence="11 12">
    <name type="scientific">Stachybotrys chlorohalonatus (strain IBT 40285)</name>
    <dbReference type="NCBI Taxonomy" id="1283841"/>
    <lineage>
        <taxon>Eukaryota</taxon>
        <taxon>Fungi</taxon>
        <taxon>Dikarya</taxon>
        <taxon>Ascomycota</taxon>
        <taxon>Pezizomycotina</taxon>
        <taxon>Sordariomycetes</taxon>
        <taxon>Hypocreomycetidae</taxon>
        <taxon>Hypocreales</taxon>
        <taxon>Stachybotryaceae</taxon>
        <taxon>Stachybotrys</taxon>
    </lineage>
</organism>
<keyword evidence="8" id="KW-0961">Cell wall biogenesis/degradation</keyword>
<gene>
    <name evidence="11" type="ORF">S40285_08263</name>
</gene>
<dbReference type="EMBL" id="KL659261">
    <property type="protein sequence ID" value="KFA70244.1"/>
    <property type="molecule type" value="Genomic_DNA"/>
</dbReference>
<dbReference type="InterPro" id="IPR000743">
    <property type="entry name" value="Glyco_hydro_28"/>
</dbReference>
<dbReference type="AlphaFoldDB" id="A0A084R209"/>
<dbReference type="GO" id="GO:0004650">
    <property type="term" value="F:polygalacturonase activity"/>
    <property type="evidence" value="ECO:0007669"/>
    <property type="project" value="InterPro"/>
</dbReference>
<keyword evidence="6" id="KW-0325">Glycoprotein</keyword>
<dbReference type="SUPFAM" id="SSF51126">
    <property type="entry name" value="Pectin lyase-like"/>
    <property type="match status" value="1"/>
</dbReference>
<evidence type="ECO:0000256" key="3">
    <source>
        <dbReference type="ARBA" id="ARBA00022525"/>
    </source>
</evidence>
<dbReference type="OMA" id="RPMNINF"/>
<evidence type="ECO:0000256" key="4">
    <source>
        <dbReference type="ARBA" id="ARBA00022729"/>
    </source>
</evidence>
<keyword evidence="3" id="KW-0964">Secreted</keyword>
<dbReference type="GO" id="GO:0005576">
    <property type="term" value="C:extracellular region"/>
    <property type="evidence" value="ECO:0007669"/>
    <property type="project" value="UniProtKB-SubCell"/>
</dbReference>
<comment type="subcellular location">
    <subcellularLocation>
        <location evidence="1">Secreted</location>
    </subcellularLocation>
</comment>
<evidence type="ECO:0000256" key="10">
    <source>
        <dbReference type="SAM" id="SignalP"/>
    </source>
</evidence>
<dbReference type="PANTHER" id="PTHR31736:SF8">
    <property type="entry name" value="PUTATIVE (AFU_ORTHOLOGUE AFUA_7G06410)-RELATED"/>
    <property type="match status" value="1"/>
</dbReference>
<evidence type="ECO:0000256" key="2">
    <source>
        <dbReference type="ARBA" id="ARBA00008834"/>
    </source>
</evidence>
<accession>A0A084R209</accession>
<evidence type="ECO:0000256" key="7">
    <source>
        <dbReference type="ARBA" id="ARBA00023295"/>
    </source>
</evidence>
<dbReference type="GO" id="GO:0005975">
    <property type="term" value="P:carbohydrate metabolic process"/>
    <property type="evidence" value="ECO:0007669"/>
    <property type="project" value="InterPro"/>
</dbReference>
<evidence type="ECO:0000313" key="11">
    <source>
        <dbReference type="EMBL" id="KFA70244.1"/>
    </source>
</evidence>
<name>A0A084R209_STAC4</name>
<keyword evidence="7 9" id="KW-0326">Glycosidase</keyword>
<dbReference type="STRING" id="1283841.A0A084R209"/>
<dbReference type="PANTHER" id="PTHR31736">
    <property type="match status" value="1"/>
</dbReference>
<evidence type="ECO:0000313" key="12">
    <source>
        <dbReference type="Proteomes" id="UP000028524"/>
    </source>
</evidence>
<reference evidence="11 12" key="1">
    <citation type="journal article" date="2014" name="BMC Genomics">
        <title>Comparative genome sequencing reveals chemotype-specific gene clusters in the toxigenic black mold Stachybotrys.</title>
        <authorList>
            <person name="Semeiks J."/>
            <person name="Borek D."/>
            <person name="Otwinowski Z."/>
            <person name="Grishin N.V."/>
        </authorList>
    </citation>
    <scope>NUCLEOTIDE SEQUENCE [LARGE SCALE GENOMIC DNA]</scope>
    <source>
        <strain evidence="11 12">IBT 40285</strain>
    </source>
</reference>
<dbReference type="Pfam" id="PF00295">
    <property type="entry name" value="Glyco_hydro_28"/>
    <property type="match status" value="1"/>
</dbReference>
<dbReference type="Proteomes" id="UP000028524">
    <property type="component" value="Unassembled WGS sequence"/>
</dbReference>
<evidence type="ECO:0008006" key="13">
    <source>
        <dbReference type="Google" id="ProtNLM"/>
    </source>
</evidence>
<feature type="signal peptide" evidence="10">
    <location>
        <begin position="1"/>
        <end position="17"/>
    </location>
</feature>
<protein>
    <recommendedName>
        <fullName evidence="13">Pectate lyase superfamily protein domain-containing protein</fullName>
    </recommendedName>
</protein>
<comment type="similarity">
    <text evidence="2 9">Belongs to the glycosyl hydrolase 28 family.</text>
</comment>
<dbReference type="GO" id="GO:0071555">
    <property type="term" value="P:cell wall organization"/>
    <property type="evidence" value="ECO:0007669"/>
    <property type="project" value="UniProtKB-KW"/>
</dbReference>
<dbReference type="OrthoDB" id="187139at2759"/>
<keyword evidence="12" id="KW-1185">Reference proteome</keyword>
<evidence type="ECO:0000256" key="1">
    <source>
        <dbReference type="ARBA" id="ARBA00004613"/>
    </source>
</evidence>
<dbReference type="InterPro" id="IPR012334">
    <property type="entry name" value="Pectin_lyas_fold"/>
</dbReference>
<evidence type="ECO:0000256" key="8">
    <source>
        <dbReference type="ARBA" id="ARBA00023316"/>
    </source>
</evidence>
<dbReference type="HOGENOM" id="CLU_016031_1_0_1"/>
<dbReference type="InterPro" id="IPR011050">
    <property type="entry name" value="Pectin_lyase_fold/virulence"/>
</dbReference>
<dbReference type="Gene3D" id="2.160.20.10">
    <property type="entry name" value="Single-stranded right-handed beta-helix, Pectin lyase-like"/>
    <property type="match status" value="1"/>
</dbReference>
<proteinExistence type="inferred from homology"/>
<keyword evidence="4 10" id="KW-0732">Signal</keyword>
<evidence type="ECO:0000256" key="6">
    <source>
        <dbReference type="ARBA" id="ARBA00023180"/>
    </source>
</evidence>
<dbReference type="InParanoid" id="A0A084R209"/>
<feature type="chain" id="PRO_5001779943" description="Pectate lyase superfamily protein domain-containing protein" evidence="10">
    <location>
        <begin position="18"/>
        <end position="453"/>
    </location>
</feature>
<evidence type="ECO:0000256" key="5">
    <source>
        <dbReference type="ARBA" id="ARBA00022801"/>
    </source>
</evidence>
<evidence type="ECO:0000256" key="9">
    <source>
        <dbReference type="RuleBase" id="RU361169"/>
    </source>
</evidence>